<dbReference type="Pfam" id="PF21948">
    <property type="entry name" value="LplA-B_cat"/>
    <property type="match status" value="1"/>
</dbReference>
<feature type="domain" description="BPL/LPL catalytic" evidence="3">
    <location>
        <begin position="74"/>
        <end position="259"/>
    </location>
</feature>
<dbReference type="InterPro" id="IPR004143">
    <property type="entry name" value="BPL_LPL_catalytic"/>
</dbReference>
<dbReference type="GO" id="GO:0009249">
    <property type="term" value="P:protein lipoylation"/>
    <property type="evidence" value="ECO:0007669"/>
    <property type="project" value="InterPro"/>
</dbReference>
<dbReference type="SUPFAM" id="SSF55681">
    <property type="entry name" value="Class II aaRS and biotin synthetases"/>
    <property type="match status" value="1"/>
</dbReference>
<evidence type="ECO:0000259" key="3">
    <source>
        <dbReference type="PROSITE" id="PS51733"/>
    </source>
</evidence>
<evidence type="ECO:0000256" key="2">
    <source>
        <dbReference type="ARBA" id="ARBA00008242"/>
    </source>
</evidence>
<keyword evidence="5" id="KW-1185">Reference proteome</keyword>
<sequence>MLLRRFSTMKLAVQLLLRQYPKNTVCSTAGTELAIRHVSASIANKTRKVVYVSSSQNIFHNLALEEWLYENLDMATTDYLLMWKNGPSVVIGRHQNPWLECNVGEAVKRGMSLARRSSGGGTVYHDQGNLNLSFLKHRSRYDRRKNLSLVVAALTSQWDLDLDLNCRDDLVLDGVYKVSGTASKLGGNRTYHHFTLVFHVDKDTLSSILLCPLLGVDSKATRSVPSPVKNLKEDAPDMTFDMLIKVIGQHFMQEDNGKEITTVDPTDESQFPGVGSIQRRLRSWDWVFGMTPAFSITRIFTKSFPQSNTGHSHHSLRIQLFIEKGTVRKLDLNLSGEASGGASVDGLPFRLLDVVDIDGEKLEARRLRAVWERWRQRVREMEGEADYDLLVWGLDCLIQCVPVGFGEETEK</sequence>
<evidence type="ECO:0000256" key="1">
    <source>
        <dbReference type="ARBA" id="ARBA00005085"/>
    </source>
</evidence>
<evidence type="ECO:0000313" key="4">
    <source>
        <dbReference type="EMBL" id="KAK7092140.1"/>
    </source>
</evidence>
<proteinExistence type="inferred from homology"/>
<evidence type="ECO:0000313" key="5">
    <source>
        <dbReference type="Proteomes" id="UP001374579"/>
    </source>
</evidence>
<dbReference type="Gene3D" id="3.30.930.10">
    <property type="entry name" value="Bira Bifunctional Protein, Domain 2"/>
    <property type="match status" value="1"/>
</dbReference>
<dbReference type="FunFam" id="3.30.930.10:FF:000045">
    <property type="entry name" value="lipoyltransferase 1, mitochondrial"/>
    <property type="match status" value="1"/>
</dbReference>
<dbReference type="InterPro" id="IPR004562">
    <property type="entry name" value="LipoylTrfase_LipoateP_Ligase"/>
</dbReference>
<dbReference type="PANTHER" id="PTHR12561">
    <property type="entry name" value="LIPOATE-PROTEIN LIGASE"/>
    <property type="match status" value="1"/>
</dbReference>
<dbReference type="Gene3D" id="3.30.390.50">
    <property type="entry name" value="CO dehydrogenase flavoprotein, C-terminal domain"/>
    <property type="match status" value="1"/>
</dbReference>
<gene>
    <name evidence="4" type="ORF">V1264_009738</name>
</gene>
<dbReference type="EMBL" id="JBAMIC010000022">
    <property type="protein sequence ID" value="KAK7092140.1"/>
    <property type="molecule type" value="Genomic_DNA"/>
</dbReference>
<organism evidence="4 5">
    <name type="scientific">Littorina saxatilis</name>
    <dbReference type="NCBI Taxonomy" id="31220"/>
    <lineage>
        <taxon>Eukaryota</taxon>
        <taxon>Metazoa</taxon>
        <taxon>Spiralia</taxon>
        <taxon>Lophotrochozoa</taxon>
        <taxon>Mollusca</taxon>
        <taxon>Gastropoda</taxon>
        <taxon>Caenogastropoda</taxon>
        <taxon>Littorinimorpha</taxon>
        <taxon>Littorinoidea</taxon>
        <taxon>Littorinidae</taxon>
        <taxon>Littorina</taxon>
    </lineage>
</organism>
<comment type="caution">
    <text evidence="4">The sequence shown here is derived from an EMBL/GenBank/DDBJ whole genome shotgun (WGS) entry which is preliminary data.</text>
</comment>
<dbReference type="PANTHER" id="PTHR12561:SF3">
    <property type="entry name" value="LIPOYLTRANSFERASE 1, MITOCHONDRIAL"/>
    <property type="match status" value="1"/>
</dbReference>
<accession>A0AAN9ASU8</accession>
<reference evidence="4 5" key="1">
    <citation type="submission" date="2024-02" db="EMBL/GenBank/DDBJ databases">
        <title>Chromosome-scale genome assembly of the rough periwinkle Littorina saxatilis.</title>
        <authorList>
            <person name="De Jode A."/>
            <person name="Faria R."/>
            <person name="Formenti G."/>
            <person name="Sims Y."/>
            <person name="Smith T.P."/>
            <person name="Tracey A."/>
            <person name="Wood J.M.D."/>
            <person name="Zagrodzka Z.B."/>
            <person name="Johannesson K."/>
            <person name="Butlin R.K."/>
            <person name="Leder E.H."/>
        </authorList>
    </citation>
    <scope>NUCLEOTIDE SEQUENCE [LARGE SCALE GENOMIC DNA]</scope>
    <source>
        <strain evidence="4">Snail1</strain>
        <tissue evidence="4">Muscle</tissue>
    </source>
</reference>
<dbReference type="GO" id="GO:0005739">
    <property type="term" value="C:mitochondrion"/>
    <property type="evidence" value="ECO:0007669"/>
    <property type="project" value="TreeGrafter"/>
</dbReference>
<dbReference type="GO" id="GO:0017118">
    <property type="term" value="F:lipoyltransferase activity"/>
    <property type="evidence" value="ECO:0007669"/>
    <property type="project" value="TreeGrafter"/>
</dbReference>
<comment type="similarity">
    <text evidence="2">Belongs to the LplA family.</text>
</comment>
<dbReference type="CDD" id="cd16443">
    <property type="entry name" value="LplA"/>
    <property type="match status" value="1"/>
</dbReference>
<dbReference type="PROSITE" id="PS51733">
    <property type="entry name" value="BPL_LPL_CATALYTIC"/>
    <property type="match status" value="1"/>
</dbReference>
<name>A0AAN9ASU8_9CAEN</name>
<comment type="pathway">
    <text evidence="1">Protein modification; protein lipoylation via exogenous pathway; protein N(6)-(lipoyl)lysine from lipoate: step 2/2.</text>
</comment>
<protein>
    <recommendedName>
        <fullName evidence="3">BPL/LPL catalytic domain-containing protein</fullName>
    </recommendedName>
</protein>
<dbReference type="InterPro" id="IPR045864">
    <property type="entry name" value="aa-tRNA-synth_II/BPL/LPL"/>
</dbReference>
<dbReference type="AlphaFoldDB" id="A0AAN9ASU8"/>
<dbReference type="Proteomes" id="UP001374579">
    <property type="component" value="Unassembled WGS sequence"/>
</dbReference>